<feature type="domain" description="Cytochrome C biogenesis protein transmembrane" evidence="7">
    <location>
        <begin position="3"/>
        <end position="180"/>
    </location>
</feature>
<dbReference type="KEGG" id="gah:GAH_01032"/>
<gene>
    <name evidence="8" type="ORF">GAH_01032</name>
</gene>
<dbReference type="OrthoDB" id="115386at2157"/>
<dbReference type="AlphaFoldDB" id="A0A0F7IDT1"/>
<evidence type="ECO:0000256" key="3">
    <source>
        <dbReference type="ARBA" id="ARBA00022692"/>
    </source>
</evidence>
<accession>A0A0F7IDT1</accession>
<dbReference type="RefSeq" id="WP_048095080.1">
    <property type="nucleotide sequence ID" value="NZ_CP011267.1"/>
</dbReference>
<dbReference type="InParanoid" id="A0A0F7IDT1"/>
<dbReference type="STRING" id="113653.GAH_01032"/>
<dbReference type="InterPro" id="IPR051790">
    <property type="entry name" value="Cytochrome_c-biogenesis_DsbD"/>
</dbReference>
<evidence type="ECO:0000256" key="1">
    <source>
        <dbReference type="ARBA" id="ARBA00004141"/>
    </source>
</evidence>
<dbReference type="PANTHER" id="PTHR31272">
    <property type="entry name" value="CYTOCHROME C-TYPE BIOGENESIS PROTEIN HI_1454-RELATED"/>
    <property type="match status" value="1"/>
</dbReference>
<evidence type="ECO:0000313" key="9">
    <source>
        <dbReference type="Proteomes" id="UP000034723"/>
    </source>
</evidence>
<feature type="transmembrane region" description="Helical" evidence="6">
    <location>
        <begin position="142"/>
        <end position="161"/>
    </location>
</feature>
<feature type="transmembrane region" description="Helical" evidence="6">
    <location>
        <begin position="108"/>
        <end position="130"/>
    </location>
</feature>
<dbReference type="GO" id="GO:0017004">
    <property type="term" value="P:cytochrome complex assembly"/>
    <property type="evidence" value="ECO:0007669"/>
    <property type="project" value="InterPro"/>
</dbReference>
<dbReference type="PANTHER" id="PTHR31272:SF9">
    <property type="entry name" value="BLL1027 PROTEIN"/>
    <property type="match status" value="1"/>
</dbReference>
<dbReference type="GeneID" id="24803606"/>
<sequence length="210" mass="22749">MITLLALSFLAGLVSIISPCVLPMVPVVFAGAQGDWRRGVSIVMGMVVFFVLMGFLVSLVGKLWIFRAVAYAGLAAFGVVMVSDSLYSRYSVFSSRIVGSIRLPADSFLFGALLGLVWTPCIGPIVGALLSYNAISSTSVEGAVSMLFFGFGIATGIGLILRYGEKRRIFAEYGERLRRVSGWIILIFVFLLVTGIYTQIEIMLSRLVPV</sequence>
<reference evidence="8 9" key="1">
    <citation type="submission" date="2015-04" db="EMBL/GenBank/DDBJ databases">
        <title>The complete genome sequence of the hyperthermophilic, obligate iron-reducing archaeon Geoglobus ahangari strain 234T.</title>
        <authorList>
            <person name="Manzella M.P."/>
            <person name="Holmes D.E."/>
            <person name="Rocheleau J.M."/>
            <person name="Chung A."/>
            <person name="Reguera G."/>
            <person name="Kashefi K."/>
        </authorList>
    </citation>
    <scope>NUCLEOTIDE SEQUENCE [LARGE SCALE GENOMIC DNA]</scope>
    <source>
        <strain evidence="8 9">234</strain>
    </source>
</reference>
<name>A0A0F7IDT1_9EURY</name>
<dbReference type="InterPro" id="IPR003834">
    <property type="entry name" value="Cyt_c_assmbl_TM_dom"/>
</dbReference>
<feature type="transmembrane region" description="Helical" evidence="6">
    <location>
        <begin position="39"/>
        <end position="58"/>
    </location>
</feature>
<comment type="similarity">
    <text evidence="2">Belongs to the DsbD family.</text>
</comment>
<dbReference type="EMBL" id="CP011267">
    <property type="protein sequence ID" value="AKG91645.1"/>
    <property type="molecule type" value="Genomic_DNA"/>
</dbReference>
<protein>
    <submittedName>
        <fullName evidence="8">Cytochrome C biogenesis protein transmembrane region</fullName>
    </submittedName>
</protein>
<dbReference type="HOGENOM" id="CLU_053225_4_1_2"/>
<evidence type="ECO:0000256" key="6">
    <source>
        <dbReference type="SAM" id="Phobius"/>
    </source>
</evidence>
<feature type="transmembrane region" description="Helical" evidence="6">
    <location>
        <begin position="64"/>
        <end position="87"/>
    </location>
</feature>
<organism evidence="8 9">
    <name type="scientific">Geoglobus ahangari</name>
    <dbReference type="NCBI Taxonomy" id="113653"/>
    <lineage>
        <taxon>Archaea</taxon>
        <taxon>Methanobacteriati</taxon>
        <taxon>Methanobacteriota</taxon>
        <taxon>Archaeoglobi</taxon>
        <taxon>Archaeoglobales</taxon>
        <taxon>Archaeoglobaceae</taxon>
        <taxon>Geoglobus</taxon>
    </lineage>
</organism>
<evidence type="ECO:0000256" key="5">
    <source>
        <dbReference type="ARBA" id="ARBA00023136"/>
    </source>
</evidence>
<keyword evidence="5 6" id="KW-0472">Membrane</keyword>
<dbReference type="Proteomes" id="UP000034723">
    <property type="component" value="Chromosome"/>
</dbReference>
<keyword evidence="9" id="KW-1185">Reference proteome</keyword>
<feature type="transmembrane region" description="Helical" evidence="6">
    <location>
        <begin position="6"/>
        <end position="32"/>
    </location>
</feature>
<evidence type="ECO:0000313" key="8">
    <source>
        <dbReference type="EMBL" id="AKG91645.1"/>
    </source>
</evidence>
<evidence type="ECO:0000259" key="7">
    <source>
        <dbReference type="Pfam" id="PF02683"/>
    </source>
</evidence>
<evidence type="ECO:0000256" key="4">
    <source>
        <dbReference type="ARBA" id="ARBA00022989"/>
    </source>
</evidence>
<comment type="subcellular location">
    <subcellularLocation>
        <location evidence="1">Membrane</location>
        <topology evidence="1">Multi-pass membrane protein</topology>
    </subcellularLocation>
</comment>
<keyword evidence="3 6" id="KW-0812">Transmembrane</keyword>
<proteinExistence type="inferred from homology"/>
<dbReference type="Pfam" id="PF02683">
    <property type="entry name" value="DsbD_TM"/>
    <property type="match status" value="1"/>
</dbReference>
<feature type="transmembrane region" description="Helical" evidence="6">
    <location>
        <begin position="182"/>
        <end position="200"/>
    </location>
</feature>
<dbReference type="GO" id="GO:0016020">
    <property type="term" value="C:membrane"/>
    <property type="evidence" value="ECO:0007669"/>
    <property type="project" value="UniProtKB-SubCell"/>
</dbReference>
<evidence type="ECO:0000256" key="2">
    <source>
        <dbReference type="ARBA" id="ARBA00006143"/>
    </source>
</evidence>
<keyword evidence="4 6" id="KW-1133">Transmembrane helix</keyword>